<feature type="transmembrane region" description="Helical" evidence="1">
    <location>
        <begin position="223"/>
        <end position="248"/>
    </location>
</feature>
<dbReference type="PANTHER" id="PTHR43471">
    <property type="entry name" value="ABC TRANSPORTER PERMEASE"/>
    <property type="match status" value="1"/>
</dbReference>
<keyword evidence="3" id="KW-1185">Reference proteome</keyword>
<feature type="transmembrane region" description="Helical" evidence="1">
    <location>
        <begin position="95"/>
        <end position="124"/>
    </location>
</feature>
<dbReference type="Proteomes" id="UP001302274">
    <property type="component" value="Unassembled WGS sequence"/>
</dbReference>
<gene>
    <name evidence="2" type="ORF">SHI21_00505</name>
</gene>
<keyword evidence="1" id="KW-1133">Transmembrane helix</keyword>
<dbReference type="EMBL" id="JAYGJQ010000001">
    <property type="protein sequence ID" value="MEA9354663.1"/>
    <property type="molecule type" value="Genomic_DNA"/>
</dbReference>
<feature type="transmembrane region" description="Helical" evidence="1">
    <location>
        <begin position="54"/>
        <end position="74"/>
    </location>
</feature>
<dbReference type="PANTHER" id="PTHR43471:SF10">
    <property type="entry name" value="SLL1107 PROTEIN"/>
    <property type="match status" value="1"/>
</dbReference>
<dbReference type="RefSeq" id="WP_323574121.1">
    <property type="nucleotide sequence ID" value="NZ_JAYGJQ010000001.1"/>
</dbReference>
<proteinExistence type="predicted"/>
<keyword evidence="1" id="KW-0812">Transmembrane</keyword>
<name>A0ABU5VNP4_9BACT</name>
<evidence type="ECO:0000313" key="3">
    <source>
        <dbReference type="Proteomes" id="UP001302274"/>
    </source>
</evidence>
<reference evidence="2 3" key="1">
    <citation type="submission" date="2023-11" db="EMBL/GenBank/DDBJ databases">
        <title>A Novel Polar Bacteriovorax (B. antarcticus) Isolated from the Biocrust in Antarctica.</title>
        <authorList>
            <person name="Mun W."/>
            <person name="Choi S.Y."/>
            <person name="Mitchell R.J."/>
        </authorList>
    </citation>
    <scope>NUCLEOTIDE SEQUENCE [LARGE SCALE GENOMIC DNA]</scope>
    <source>
        <strain evidence="2 3">PP10</strain>
    </source>
</reference>
<protein>
    <submittedName>
        <fullName evidence="2">ABC transporter permease subunit</fullName>
    </submittedName>
</protein>
<sequence>MKLLTIAKFTFLEVYRSKLMLGLVFLGFGLSLITYVASEFAYGASAKVALDVGLGIMSLSNLAIAIFIGSTLLSKEIEQRTLYMILSRPISRTSFLLGKILGLSSVLLLNTLILGILSIFLFMQQGGTGQALFPWVLLFSFFEALIILVFAVFFSLITNVTLSVICTFAICVTGHALNETSRLILVKLSPVLKLIIDTCFFFIPNLYKLNLKDFLLYQQTIDLNYLVMTQAYALLYLTAMFALIMLLFKNKNLD</sequence>
<feature type="transmembrane region" description="Helical" evidence="1">
    <location>
        <begin position="144"/>
        <end position="172"/>
    </location>
</feature>
<dbReference type="Pfam" id="PF12679">
    <property type="entry name" value="ABC2_membrane_2"/>
    <property type="match status" value="1"/>
</dbReference>
<evidence type="ECO:0000256" key="1">
    <source>
        <dbReference type="SAM" id="Phobius"/>
    </source>
</evidence>
<comment type="caution">
    <text evidence="2">The sequence shown here is derived from an EMBL/GenBank/DDBJ whole genome shotgun (WGS) entry which is preliminary data.</text>
</comment>
<feature type="transmembrane region" description="Helical" evidence="1">
    <location>
        <begin position="21"/>
        <end position="42"/>
    </location>
</feature>
<evidence type="ECO:0000313" key="2">
    <source>
        <dbReference type="EMBL" id="MEA9354663.1"/>
    </source>
</evidence>
<accession>A0ABU5VNP4</accession>
<keyword evidence="1" id="KW-0472">Membrane</keyword>
<organism evidence="2 3">
    <name type="scientific">Bacteriovorax antarcticus</name>
    <dbReference type="NCBI Taxonomy" id="3088717"/>
    <lineage>
        <taxon>Bacteria</taxon>
        <taxon>Pseudomonadati</taxon>
        <taxon>Bdellovibrionota</taxon>
        <taxon>Bacteriovoracia</taxon>
        <taxon>Bacteriovoracales</taxon>
        <taxon>Bacteriovoracaceae</taxon>
        <taxon>Bacteriovorax</taxon>
    </lineage>
</organism>